<proteinExistence type="predicted"/>
<dbReference type="AlphaFoldDB" id="A0A0A0HU34"/>
<protein>
    <submittedName>
        <fullName evidence="1">Uncharacterized protein</fullName>
    </submittedName>
</protein>
<sequence>MRLKPKATSPVWLGRKLDGNPFGIPPLELAISNWERL</sequence>
<evidence type="ECO:0000313" key="1">
    <source>
        <dbReference type="EMBL" id="KGM91526.1"/>
    </source>
</evidence>
<name>A0A0A0HU34_PARBD</name>
<dbReference type="EMBL" id="KN275969">
    <property type="protein sequence ID" value="KGM91526.1"/>
    <property type="molecule type" value="Genomic_DNA"/>
</dbReference>
<dbReference type="RefSeq" id="XP_010763401.1">
    <property type="nucleotide sequence ID" value="XM_010765099.1"/>
</dbReference>
<organism evidence="1 2">
    <name type="scientific">Paracoccidioides brasiliensis (strain Pb18)</name>
    <dbReference type="NCBI Taxonomy" id="502780"/>
    <lineage>
        <taxon>Eukaryota</taxon>
        <taxon>Fungi</taxon>
        <taxon>Dikarya</taxon>
        <taxon>Ascomycota</taxon>
        <taxon>Pezizomycotina</taxon>
        <taxon>Eurotiomycetes</taxon>
        <taxon>Eurotiomycetidae</taxon>
        <taxon>Onygenales</taxon>
        <taxon>Ajellomycetaceae</taxon>
        <taxon>Paracoccidioides</taxon>
    </lineage>
</organism>
<dbReference type="GeneID" id="22588281"/>
<accession>A0A0A0HU34</accession>
<evidence type="ECO:0000313" key="2">
    <source>
        <dbReference type="Proteomes" id="UP000001628"/>
    </source>
</evidence>
<dbReference type="KEGG" id="pbn:PADG_12384"/>
<dbReference type="VEuPathDB" id="FungiDB:PADG_12384"/>
<reference evidence="1 2" key="1">
    <citation type="journal article" date="2011" name="PLoS Genet.">
        <title>Comparative genomic analysis of human fungal pathogens causing paracoccidioidomycosis.</title>
        <authorList>
            <person name="Desjardins C.A."/>
            <person name="Champion M.D."/>
            <person name="Holder J.W."/>
            <person name="Muszewska A."/>
            <person name="Goldberg J."/>
            <person name="Bailao A.M."/>
            <person name="Brigido M.M."/>
            <person name="Ferreira M.E."/>
            <person name="Garcia A.M."/>
            <person name="Grynberg M."/>
            <person name="Gujja S."/>
            <person name="Heiman D.I."/>
            <person name="Henn M.R."/>
            <person name="Kodira C.D."/>
            <person name="Leon-Narvaez H."/>
            <person name="Longo L.V."/>
            <person name="Ma L.J."/>
            <person name="Malavazi I."/>
            <person name="Matsuo A.L."/>
            <person name="Morais F.V."/>
            <person name="Pereira M."/>
            <person name="Rodriguez-Brito S."/>
            <person name="Sakthikumar S."/>
            <person name="Salem-Izacc S.M."/>
            <person name="Sykes S.M."/>
            <person name="Teixeira M.M."/>
            <person name="Vallejo M.C."/>
            <person name="Walter M.E."/>
            <person name="Yandava C."/>
            <person name="Young S."/>
            <person name="Zeng Q."/>
            <person name="Zucker J."/>
            <person name="Felipe M.S."/>
            <person name="Goldman G.H."/>
            <person name="Haas B.J."/>
            <person name="McEwen J.G."/>
            <person name="Nino-Vega G."/>
            <person name="Puccia R."/>
            <person name="San-Blas G."/>
            <person name="Soares C.M."/>
            <person name="Birren B.W."/>
            <person name="Cuomo C.A."/>
        </authorList>
    </citation>
    <scope>NUCLEOTIDE SEQUENCE [LARGE SCALE GENOMIC DNA]</scope>
    <source>
        <strain evidence="1 2">Pb18</strain>
    </source>
</reference>
<keyword evidence="2" id="KW-1185">Reference proteome</keyword>
<gene>
    <name evidence="1" type="ORF">PADG_12384</name>
</gene>
<dbReference type="InParanoid" id="A0A0A0HU34"/>
<dbReference type="Proteomes" id="UP000001628">
    <property type="component" value="Unassembled WGS sequence"/>
</dbReference>
<dbReference type="HOGENOM" id="CLU_3351277_0_0_1"/>